<dbReference type="Gene3D" id="2.120.10.30">
    <property type="entry name" value="TolB, C-terminal domain"/>
    <property type="match status" value="1"/>
</dbReference>
<feature type="domain" description="Cytochrome c" evidence="6">
    <location>
        <begin position="850"/>
        <end position="983"/>
    </location>
</feature>
<dbReference type="SUPFAM" id="SSF48371">
    <property type="entry name" value="ARM repeat"/>
    <property type="match status" value="1"/>
</dbReference>
<dbReference type="InterPro" id="IPR055557">
    <property type="entry name" value="DUF7133"/>
</dbReference>
<dbReference type="PANTHER" id="PTHR33546">
    <property type="entry name" value="LARGE, MULTIFUNCTIONAL SECRETED PROTEIN-RELATED"/>
    <property type="match status" value="1"/>
</dbReference>
<dbReference type="NCBIfam" id="TIGR02604">
    <property type="entry name" value="Piru_Ver_Nterm"/>
    <property type="match status" value="1"/>
</dbReference>
<dbReference type="InterPro" id="IPR009056">
    <property type="entry name" value="Cyt_c-like_dom"/>
</dbReference>
<dbReference type="GO" id="GO:0020037">
    <property type="term" value="F:heme binding"/>
    <property type="evidence" value="ECO:0007669"/>
    <property type="project" value="InterPro"/>
</dbReference>
<dbReference type="Proteomes" id="UP000324974">
    <property type="component" value="Chromosome"/>
</dbReference>
<evidence type="ECO:0000259" key="6">
    <source>
        <dbReference type="PROSITE" id="PS51007"/>
    </source>
</evidence>
<dbReference type="GO" id="GO:0016787">
    <property type="term" value="F:hydrolase activity"/>
    <property type="evidence" value="ECO:0007669"/>
    <property type="project" value="UniProtKB-KW"/>
</dbReference>
<dbReference type="Pfam" id="PF23500">
    <property type="entry name" value="DUF7133"/>
    <property type="match status" value="1"/>
</dbReference>
<dbReference type="KEGG" id="lrs:PX52LOC_05035"/>
<dbReference type="GO" id="GO:0009055">
    <property type="term" value="F:electron transfer activity"/>
    <property type="evidence" value="ECO:0007669"/>
    <property type="project" value="InterPro"/>
</dbReference>
<keyword evidence="3 4" id="KW-0408">Iron</keyword>
<evidence type="ECO:0000256" key="4">
    <source>
        <dbReference type="PROSITE-ProRule" id="PRU00433"/>
    </source>
</evidence>
<dbReference type="SUPFAM" id="SSF46626">
    <property type="entry name" value="Cytochrome c"/>
    <property type="match status" value="1"/>
</dbReference>
<reference evidence="8" key="1">
    <citation type="submission" date="2019-08" db="EMBL/GenBank/DDBJ databases">
        <title>Limnoglobus roseus gen. nov., sp. nov., a novel freshwater planctomycete with a giant genome from the family Gemmataceae.</title>
        <authorList>
            <person name="Kulichevskaya I.S."/>
            <person name="Naumoff D.G."/>
            <person name="Miroshnikov K."/>
            <person name="Ivanova A."/>
            <person name="Philippov D.A."/>
            <person name="Hakobyan A."/>
            <person name="Rijpstra I.C."/>
            <person name="Sinninghe Damste J.S."/>
            <person name="Liesack W."/>
            <person name="Dedysh S.N."/>
        </authorList>
    </citation>
    <scope>NUCLEOTIDE SEQUENCE [LARGE SCALE GENOMIC DNA]</scope>
    <source>
        <strain evidence="8">PX52</strain>
    </source>
</reference>
<dbReference type="InterPro" id="IPR036909">
    <property type="entry name" value="Cyt_c-like_dom_sf"/>
</dbReference>
<dbReference type="GO" id="GO:0046872">
    <property type="term" value="F:metal ion binding"/>
    <property type="evidence" value="ECO:0007669"/>
    <property type="project" value="UniProtKB-KW"/>
</dbReference>
<dbReference type="InterPro" id="IPR011042">
    <property type="entry name" value="6-blade_b-propeller_TolB-like"/>
</dbReference>
<dbReference type="Pfam" id="PF00034">
    <property type="entry name" value="Cytochrom_C"/>
    <property type="match status" value="1"/>
</dbReference>
<dbReference type="Gene3D" id="1.25.10.10">
    <property type="entry name" value="Leucine-rich Repeat Variant"/>
    <property type="match status" value="1"/>
</dbReference>
<evidence type="ECO:0000256" key="1">
    <source>
        <dbReference type="ARBA" id="ARBA00022617"/>
    </source>
</evidence>
<organism evidence="7 8">
    <name type="scientific">Limnoglobus roseus</name>
    <dbReference type="NCBI Taxonomy" id="2598579"/>
    <lineage>
        <taxon>Bacteria</taxon>
        <taxon>Pseudomonadati</taxon>
        <taxon>Planctomycetota</taxon>
        <taxon>Planctomycetia</taxon>
        <taxon>Gemmatales</taxon>
        <taxon>Gemmataceae</taxon>
        <taxon>Limnoglobus</taxon>
    </lineage>
</organism>
<sequence>MRLLPLVVLLLLSPFAVGQGFSPEEAEKRMTVPAGFTARVVAHEPMIRQPLSLSFDDRGRLWVLQYLQYPNPAGLKAVTQDQYLRTVWDKVPDPPPHGVKGLDRLTICFDPDEKGVYRQSKDFVTGLNLASGFCLGNGGVYVAQPPYLLYYADKNGDDVPDGDPEVLLKGFGLDDTHSLANSLQWGPDGWLYGAAGSTSTSKIANPANPREIVEFQQGIWRYHPKTRQFELFSEGGGNTYGLDFDRHGQVIAGTNYGGLAMLHQVQGAYYRKGFAKHGPLHNPHTYGFFEHVPYKDFKGGHVTCGGIVYQGDTFPTEMHDQYIAANLLSNAVYWHKLTRDGSTFKAAHGGDLMLANDTWHRPVDVILSPDGSVFVADWYDKRAAHLDPLDTWDKTNGRVFKLEYAGTPKLPAFDLRAKSTAALIGLLSHVNGWWRREARRLLVERSDAAAVPVLRKLTGERTQVALEALWTLAQMSDGLTVEHATELLKHSDEHVRAWAVRLIVDQNRAELFALLADFAGKETSAVVLAQLACSAKRMPADSAWPVIVRLIARDENAADPFLPLLTWWAMERHMSDAKGLSATAYSLLLPTPDSWRRPMMAKYLLERIAQRLASLNAGHELLPRLLREAPGRAERVRVVKGINAAISGQSFEQPPKPMAEALQQLLKLDPEDSDVIRLAVRFGEAKSIQKMLETFRTEGAPNRSAALQILAEVRRLELPAELVAVYPRTKDAKLREAILAAMAVYSDPKIDDFLLDSKWLAAATAGDRTAVRRALFSRPATASRYLKLVEEKQLPPTEVSLNELRPLLQFSDKELSVRIEKLYGKIGPATPGEKQARIGGVGLILNAQKGDPTAGKAVFTKNCAACHQLFGEGNKIGPDLTTADRKNTASLIANIVDPSSYIRTEYVQHEANTTDGRKITGLVVETTPQTVTILDAQNKKTTLARNDLEDLKPSAVSMMPDKLLDGLSEPQIRDLFAYLRSEPPKK</sequence>
<keyword evidence="5" id="KW-0732">Signal</keyword>
<evidence type="ECO:0000313" key="7">
    <source>
        <dbReference type="EMBL" id="QEL18021.1"/>
    </source>
</evidence>
<name>A0A5C1AFI8_9BACT</name>
<dbReference type="SUPFAM" id="SSF50952">
    <property type="entry name" value="Soluble quinoprotein glucose dehydrogenase"/>
    <property type="match status" value="1"/>
</dbReference>
<keyword evidence="2 4" id="KW-0479">Metal-binding</keyword>
<dbReference type="InterPro" id="IPR013427">
    <property type="entry name" value="Haem-bd_dom_put"/>
</dbReference>
<dbReference type="RefSeq" id="WP_168219181.1">
    <property type="nucleotide sequence ID" value="NZ_CP042425.1"/>
</dbReference>
<evidence type="ECO:0000256" key="5">
    <source>
        <dbReference type="SAM" id="SignalP"/>
    </source>
</evidence>
<evidence type="ECO:0000256" key="2">
    <source>
        <dbReference type="ARBA" id="ARBA00022723"/>
    </source>
</evidence>
<dbReference type="NCBIfam" id="TIGR02603">
    <property type="entry name" value="CxxCH_TIGR02603"/>
    <property type="match status" value="1"/>
</dbReference>
<accession>A0A5C1AFI8</accession>
<dbReference type="AlphaFoldDB" id="A0A5C1AFI8"/>
<dbReference type="InterPro" id="IPR011989">
    <property type="entry name" value="ARM-like"/>
</dbReference>
<feature type="chain" id="PRO_5022847453" evidence="5">
    <location>
        <begin position="19"/>
        <end position="986"/>
    </location>
</feature>
<keyword evidence="7" id="KW-0378">Hydrolase</keyword>
<dbReference type="PANTHER" id="PTHR33546:SF1">
    <property type="entry name" value="LARGE, MULTIFUNCTIONAL SECRETED PROTEIN"/>
    <property type="match status" value="1"/>
</dbReference>
<gene>
    <name evidence="7" type="ORF">PX52LOC_05035</name>
</gene>
<protein>
    <submittedName>
        <fullName evidence="7">Putative beta-propeller-type glycoside hydrolase</fullName>
    </submittedName>
</protein>
<keyword evidence="8" id="KW-1185">Reference proteome</keyword>
<feature type="signal peptide" evidence="5">
    <location>
        <begin position="1"/>
        <end position="18"/>
    </location>
</feature>
<dbReference type="PROSITE" id="PS51007">
    <property type="entry name" value="CYTC"/>
    <property type="match status" value="1"/>
</dbReference>
<proteinExistence type="predicted"/>
<dbReference type="InterPro" id="IPR013428">
    <property type="entry name" value="Membrane-bound_put_N"/>
</dbReference>
<evidence type="ECO:0000313" key="8">
    <source>
        <dbReference type="Proteomes" id="UP000324974"/>
    </source>
</evidence>
<evidence type="ECO:0000256" key="3">
    <source>
        <dbReference type="ARBA" id="ARBA00023004"/>
    </source>
</evidence>
<dbReference type="InterPro" id="IPR011041">
    <property type="entry name" value="Quinoprot_gluc/sorb_DH_b-prop"/>
</dbReference>
<dbReference type="Gene3D" id="1.10.760.10">
    <property type="entry name" value="Cytochrome c-like domain"/>
    <property type="match status" value="1"/>
</dbReference>
<dbReference type="InterPro" id="IPR016024">
    <property type="entry name" value="ARM-type_fold"/>
</dbReference>
<dbReference type="EMBL" id="CP042425">
    <property type="protein sequence ID" value="QEL18021.1"/>
    <property type="molecule type" value="Genomic_DNA"/>
</dbReference>
<keyword evidence="1 4" id="KW-0349">Heme</keyword>